<name>A0A1X7V723_AMPQE</name>
<organism evidence="1">
    <name type="scientific">Amphimedon queenslandica</name>
    <name type="common">Sponge</name>
    <dbReference type="NCBI Taxonomy" id="400682"/>
    <lineage>
        <taxon>Eukaryota</taxon>
        <taxon>Metazoa</taxon>
        <taxon>Porifera</taxon>
        <taxon>Demospongiae</taxon>
        <taxon>Heteroscleromorpha</taxon>
        <taxon>Haplosclerida</taxon>
        <taxon>Niphatidae</taxon>
        <taxon>Amphimedon</taxon>
    </lineage>
</organism>
<dbReference type="AlphaFoldDB" id="A0A1X7V723"/>
<dbReference type="InParanoid" id="A0A1X7V723"/>
<protein>
    <submittedName>
        <fullName evidence="1">Uncharacterized protein</fullName>
    </submittedName>
</protein>
<proteinExistence type="predicted"/>
<sequence>LQLKQGTVAIGKIMKEEIERQFSSFLDPFYPNFKQTCVVATSLHPWYRIGLSDNQIKFAINFLEKKCFQETEERLLSDSDASQFIDILLEPELPCQRFWLLSQLVAEKQHDVEEQNSDNNVHQYFHSKHHFPEKTSLIHYNFGSKMKIYIQLWLHLLRTFL</sequence>
<evidence type="ECO:0000313" key="1">
    <source>
        <dbReference type="EnsemblMetazoa" id="Aqu2.1.35307_001"/>
    </source>
</evidence>
<dbReference type="EnsemblMetazoa" id="Aqu2.1.35307_001">
    <property type="protein sequence ID" value="Aqu2.1.35307_001"/>
    <property type="gene ID" value="Aqu2.1.35307"/>
</dbReference>
<reference evidence="1" key="1">
    <citation type="submission" date="2017-05" db="UniProtKB">
        <authorList>
            <consortium name="EnsemblMetazoa"/>
        </authorList>
    </citation>
    <scope>IDENTIFICATION</scope>
</reference>
<dbReference type="OrthoDB" id="10071392at2759"/>
<accession>A0A1X7V723</accession>